<evidence type="ECO:0000313" key="2">
    <source>
        <dbReference type="EMBL" id="MDV0447646.1"/>
    </source>
</evidence>
<gene>
    <name evidence="2" type="ORF">MsAg5_15560</name>
</gene>
<organism evidence="2 3">
    <name type="scientific">Methanolapillus africanus</name>
    <dbReference type="NCBI Taxonomy" id="3028297"/>
    <lineage>
        <taxon>Archaea</taxon>
        <taxon>Methanobacteriati</taxon>
        <taxon>Methanobacteriota</taxon>
        <taxon>Stenosarchaea group</taxon>
        <taxon>Methanomicrobia</taxon>
        <taxon>Methanosarcinales</taxon>
        <taxon>Methanosarcinaceae</taxon>
        <taxon>Methanolapillus</taxon>
    </lineage>
</organism>
<dbReference type="EMBL" id="JAWDKD010000021">
    <property type="protein sequence ID" value="MDV0447646.1"/>
    <property type="molecule type" value="Genomic_DNA"/>
</dbReference>
<dbReference type="PANTHER" id="PTHR30595:SF6">
    <property type="entry name" value="SCHLAFEN ALBA-2 DOMAIN-CONTAINING PROTEIN"/>
    <property type="match status" value="1"/>
</dbReference>
<dbReference type="PANTHER" id="PTHR30595">
    <property type="entry name" value="GLPR-RELATED TRANSCRIPTIONAL REPRESSOR"/>
    <property type="match status" value="1"/>
</dbReference>
<dbReference type="AlphaFoldDB" id="A0AAE4MKJ2"/>
<keyword evidence="3" id="KW-1185">Reference proteome</keyword>
<reference evidence="2" key="1">
    <citation type="submission" date="2023-06" db="EMBL/GenBank/DDBJ databases">
        <title>Genome sequence of Methanosarcinaceae archaeon Ag5.</title>
        <authorList>
            <person name="Protasov E."/>
            <person name="Platt K."/>
            <person name="Poehlein A."/>
            <person name="Daniel R."/>
            <person name="Brune A."/>
        </authorList>
    </citation>
    <scope>NUCLEOTIDE SEQUENCE</scope>
    <source>
        <strain evidence="2">Ag5</strain>
    </source>
</reference>
<dbReference type="Gene3D" id="1.10.10.10">
    <property type="entry name" value="Winged helix-like DNA-binding domain superfamily/Winged helix DNA-binding domain"/>
    <property type="match status" value="1"/>
</dbReference>
<protein>
    <recommendedName>
        <fullName evidence="1">Schlafen AlbA-2 domain-containing protein</fullName>
    </recommendedName>
</protein>
<evidence type="ECO:0000313" key="3">
    <source>
        <dbReference type="Proteomes" id="UP001271789"/>
    </source>
</evidence>
<dbReference type="RefSeq" id="WP_338100086.1">
    <property type="nucleotide sequence ID" value="NZ_JAWDKD010000021.1"/>
</dbReference>
<dbReference type="Gene3D" id="3.30.950.30">
    <property type="entry name" value="Schlafen, AAA domain"/>
    <property type="match status" value="1"/>
</dbReference>
<proteinExistence type="predicted"/>
<dbReference type="InterPro" id="IPR036388">
    <property type="entry name" value="WH-like_DNA-bd_sf"/>
</dbReference>
<dbReference type="InterPro" id="IPR007421">
    <property type="entry name" value="Schlafen_AlbA_2_dom"/>
</dbReference>
<dbReference type="InterPro" id="IPR038461">
    <property type="entry name" value="Schlafen_AlbA_2_dom_sf"/>
</dbReference>
<name>A0AAE4MKJ2_9EURY</name>
<dbReference type="InterPro" id="IPR038475">
    <property type="entry name" value="RecG_C_sf"/>
</dbReference>
<dbReference type="Proteomes" id="UP001271789">
    <property type="component" value="Unassembled WGS sequence"/>
</dbReference>
<dbReference type="Gene3D" id="3.30.565.60">
    <property type="match status" value="1"/>
</dbReference>
<feature type="domain" description="Schlafen AlbA-2" evidence="1">
    <location>
        <begin position="5"/>
        <end position="121"/>
    </location>
</feature>
<dbReference type="Pfam" id="PF13749">
    <property type="entry name" value="HATPase_c_4"/>
    <property type="match status" value="1"/>
</dbReference>
<comment type="caution">
    <text evidence="2">The sequence shown here is derived from an EMBL/GenBank/DDBJ whole genome shotgun (WGS) entry which is preliminary data.</text>
</comment>
<accession>A0AAE4MKJ2</accession>
<evidence type="ECO:0000259" key="1">
    <source>
        <dbReference type="Pfam" id="PF04326"/>
    </source>
</evidence>
<sequence>MKMKENVTTEFKQEYSEEIKKCVVAFANTSGGVLYVGIDDKGNAIGLKDLDETMLQVSNAVRDSIKPDVTLFTNYEIESIDGVDVVKVTVQKGTASPYYLSGKGIRPEGIFIRQGASNVPATDTAILKMIKETDGEKYEDVRSLNQNLTFSDAEKEFKIRNIPFETTQKKTLKLMNPDGIYTNLGLLLSDQCPFTVKAAYFQGTEKTVFKNRKEFSGSLFRQLNDVYDFIDWYNQTRAEIHGLYRVDNRDYPEEAVREALLNALIHRDYSVSGTHVFVNIYDDRIEVISIGGLATGISQDDILMGVSICRNENLANVFYRLSLIEAYGTGMIKIMKNYGKYTVKPMVEITSNVFKITLPNMNIEAEQKTDAEKKLKKELNVAESAVVYKISTNSKENPKKNILETASSSKNISSFSEHESVVLKQFDKQKLMTRKEVEEVLSLSQPMAAIILRKMVENGKLRKVGSGNKTKYELIQ</sequence>
<dbReference type="Pfam" id="PF04326">
    <property type="entry name" value="SLFN_AlbA_2"/>
    <property type="match status" value="1"/>
</dbReference>